<evidence type="ECO:0000256" key="4">
    <source>
        <dbReference type="ARBA" id="ARBA00023136"/>
    </source>
</evidence>
<evidence type="ECO:0000313" key="9">
    <source>
        <dbReference type="Proteomes" id="UP001597438"/>
    </source>
</evidence>
<dbReference type="SUPFAM" id="SSF48452">
    <property type="entry name" value="TPR-like"/>
    <property type="match status" value="1"/>
</dbReference>
<evidence type="ECO:0000256" key="2">
    <source>
        <dbReference type="ARBA" id="ARBA00006275"/>
    </source>
</evidence>
<dbReference type="Pfam" id="PF14322">
    <property type="entry name" value="SusD-like_3"/>
    <property type="match status" value="1"/>
</dbReference>
<evidence type="ECO:0000256" key="5">
    <source>
        <dbReference type="ARBA" id="ARBA00023237"/>
    </source>
</evidence>
<comment type="caution">
    <text evidence="8">The sequence shown here is derived from an EMBL/GenBank/DDBJ whole genome shotgun (WGS) entry which is preliminary data.</text>
</comment>
<feature type="domain" description="SusD-like N-terminal" evidence="7">
    <location>
        <begin position="88"/>
        <end position="215"/>
    </location>
</feature>
<evidence type="ECO:0000259" key="7">
    <source>
        <dbReference type="Pfam" id="PF14322"/>
    </source>
</evidence>
<gene>
    <name evidence="8" type="ORF">ACFSYS_06605</name>
</gene>
<evidence type="ECO:0000256" key="1">
    <source>
        <dbReference type="ARBA" id="ARBA00004442"/>
    </source>
</evidence>
<dbReference type="PROSITE" id="PS51257">
    <property type="entry name" value="PROKAR_LIPOPROTEIN"/>
    <property type="match status" value="1"/>
</dbReference>
<evidence type="ECO:0000313" key="8">
    <source>
        <dbReference type="EMBL" id="MFD2832954.1"/>
    </source>
</evidence>
<keyword evidence="4" id="KW-0472">Membrane</keyword>
<keyword evidence="3" id="KW-0732">Signal</keyword>
<comment type="subcellular location">
    <subcellularLocation>
        <location evidence="1">Cell outer membrane</location>
    </subcellularLocation>
</comment>
<comment type="similarity">
    <text evidence="2">Belongs to the SusD family.</text>
</comment>
<dbReference type="Proteomes" id="UP001597438">
    <property type="component" value="Unassembled WGS sequence"/>
</dbReference>
<dbReference type="Gene3D" id="1.25.40.390">
    <property type="match status" value="1"/>
</dbReference>
<feature type="domain" description="RagB/SusD" evidence="6">
    <location>
        <begin position="272"/>
        <end position="558"/>
    </location>
</feature>
<dbReference type="InterPro" id="IPR011990">
    <property type="entry name" value="TPR-like_helical_dom_sf"/>
</dbReference>
<reference evidence="9" key="1">
    <citation type="journal article" date="2019" name="Int. J. Syst. Evol. Microbiol.">
        <title>The Global Catalogue of Microorganisms (GCM) 10K type strain sequencing project: providing services to taxonomists for standard genome sequencing and annotation.</title>
        <authorList>
            <consortium name="The Broad Institute Genomics Platform"/>
            <consortium name="The Broad Institute Genome Sequencing Center for Infectious Disease"/>
            <person name="Wu L."/>
            <person name="Ma J."/>
        </authorList>
    </citation>
    <scope>NUCLEOTIDE SEQUENCE [LARGE SCALE GENOMIC DNA]</scope>
    <source>
        <strain evidence="9">KCTC 52925</strain>
    </source>
</reference>
<name>A0ABW5X3H2_9FLAO</name>
<accession>A0ABW5X3H2</accession>
<evidence type="ECO:0000256" key="3">
    <source>
        <dbReference type="ARBA" id="ARBA00022729"/>
    </source>
</evidence>
<proteinExistence type="inferred from homology"/>
<keyword evidence="9" id="KW-1185">Reference proteome</keyword>
<dbReference type="InterPro" id="IPR033985">
    <property type="entry name" value="SusD-like_N"/>
</dbReference>
<dbReference type="RefSeq" id="WP_251741403.1">
    <property type="nucleotide sequence ID" value="NZ_JBHUOJ010000012.1"/>
</dbReference>
<sequence>MKKTYRIIIQSVLAVVLFAIFGSCQDDFLDQEVVSFTSPDAIYVDLEGLEAGLNGLYASVRFERGGIGNGSSNDLRSDPMMNGTDVIYVNRDRGRTRFLNEWGSELISNSARNQLDDIWQWLYEVIASANQIINRAEQLDDNIISSEDRNRVIAEARMIRAWGYRHLTFLYGDVPLNVEEIQKPRLDWERNPVEEIYDQMQADLEFAVANLPEVHINDGKVIKAVAQHYLAELFIIREKYEEAIAVAKDAIAGPRKLITERFGVAADQPGTVFSDIFQTGNANPSDGNTEALWVFQNDLALRDQGGNGGNIMRRWFMSEYSTGSGNGLDLALTLERGGRGNTRSSATTFQFDLYRDESGNIIDERGDANIWRNYFVIIEEDVNNNGVYEYDGVTYNVGDTLFLDVTSLEREQDRTRPYTRKWDWTHDGNLQESRNFDDLIHLRLADTYLLLAEAYFKNGNLDEAASTINVLRRRANAPEITPSDVTLDFILDERARELFSEEQRRYTLLRNNKWVERTNLHNNIASGRIDPTRDILYPIPQSFIDSNIEREIENNPGY</sequence>
<dbReference type="EMBL" id="JBHUOJ010000012">
    <property type="protein sequence ID" value="MFD2832954.1"/>
    <property type="molecule type" value="Genomic_DNA"/>
</dbReference>
<organism evidence="8 9">
    <name type="scientific">Christiangramia antarctica</name>
    <dbReference type="NCBI Taxonomy" id="2058158"/>
    <lineage>
        <taxon>Bacteria</taxon>
        <taxon>Pseudomonadati</taxon>
        <taxon>Bacteroidota</taxon>
        <taxon>Flavobacteriia</taxon>
        <taxon>Flavobacteriales</taxon>
        <taxon>Flavobacteriaceae</taxon>
        <taxon>Christiangramia</taxon>
    </lineage>
</organism>
<dbReference type="Pfam" id="PF07980">
    <property type="entry name" value="SusD_RagB"/>
    <property type="match status" value="1"/>
</dbReference>
<protein>
    <submittedName>
        <fullName evidence="8">RagB/SusD family nutrient uptake outer membrane protein</fullName>
    </submittedName>
</protein>
<evidence type="ECO:0000259" key="6">
    <source>
        <dbReference type="Pfam" id="PF07980"/>
    </source>
</evidence>
<dbReference type="InterPro" id="IPR012944">
    <property type="entry name" value="SusD_RagB_dom"/>
</dbReference>
<keyword evidence="5" id="KW-0998">Cell outer membrane</keyword>